<reference evidence="2" key="1">
    <citation type="journal article" date="2003" name="J. Bacteriol.">
        <title>Sequence of the 165-kilobase catabolic plasmid pAO1 from Arthrobacter nicotinovorans and identification of a pAO1-dependent nicotine uptake system.</title>
        <authorList>
            <person name="Igloi G.L."/>
            <person name="Brandsch R."/>
        </authorList>
    </citation>
    <scope>NUCLEOTIDE SEQUENCE [LARGE SCALE GENOMIC DNA]</scope>
    <source>
        <strain evidence="2">ATCC 49919</strain>
        <plasmid evidence="2">pAO1</plasmid>
    </source>
</reference>
<sequence length="192" mass="21128">MVSKPSLSIGEAGSLPKHCRRKRSPPRHSGHASDDASKSFAVGSMPQIRLCSCQGTRKRWRGGSERMLARKQFTTMASATSILLSGIPWQVIYRARRWSAKMEALMPASSAAAACSDWPLRHEQTRQEPRPSTCFDSHLPGAPEIVTGIRQVGSGPSQPTPPVQRTSYAMQLRRQSVTLKQRSCFSTPAALR</sequence>
<proteinExistence type="predicted"/>
<organism evidence="2">
    <name type="scientific">Paenarthrobacter nicotinovorans</name>
    <name type="common">Arthrobacter nicotinovorans</name>
    <dbReference type="NCBI Taxonomy" id="29320"/>
    <lineage>
        <taxon>Bacteria</taxon>
        <taxon>Bacillati</taxon>
        <taxon>Actinomycetota</taxon>
        <taxon>Actinomycetes</taxon>
        <taxon>Micrococcales</taxon>
        <taxon>Micrococcaceae</taxon>
        <taxon>Paenarthrobacter</taxon>
    </lineage>
</organism>
<accession>Q8GAF6</accession>
<evidence type="ECO:0000256" key="1">
    <source>
        <dbReference type="SAM" id="MobiDB-lite"/>
    </source>
</evidence>
<dbReference type="EMBL" id="AJ507836">
    <property type="protein sequence ID" value="CAD47975.1"/>
    <property type="molecule type" value="Genomic_DNA"/>
</dbReference>
<feature type="compositionally biased region" description="Basic residues" evidence="1">
    <location>
        <begin position="17"/>
        <end position="30"/>
    </location>
</feature>
<dbReference type="AlphaFoldDB" id="Q8GAF6"/>
<feature type="region of interest" description="Disordered" evidence="1">
    <location>
        <begin position="1"/>
        <end position="39"/>
    </location>
</feature>
<reference evidence="2" key="2">
    <citation type="submission" date="2013-12" db="EMBL/GenBank/DDBJ databases">
        <authorList>
            <person name="Mihasan M."/>
            <person name="Brandsch R."/>
        </authorList>
    </citation>
    <scope>NUCLEOTIDE SEQUENCE</scope>
    <source>
        <strain evidence="2">ATCC 49919</strain>
        <plasmid evidence="2">pAO1</plasmid>
    </source>
</reference>
<evidence type="ECO:0000313" key="2">
    <source>
        <dbReference type="EMBL" id="CAD47975.1"/>
    </source>
</evidence>
<protein>
    <submittedName>
        <fullName evidence="2">Uncharacterized protein</fullName>
    </submittedName>
</protein>
<name>Q8GAF6_PAENI</name>
<geneLocation type="plasmid" evidence="2">
    <name>pAO1</name>
</geneLocation>
<keyword evidence="2" id="KW-0614">Plasmid</keyword>